<dbReference type="PROSITE" id="PS00330">
    <property type="entry name" value="HEMOLYSIN_CALCIUM"/>
    <property type="match status" value="1"/>
</dbReference>
<dbReference type="CDD" id="cd00146">
    <property type="entry name" value="PKD"/>
    <property type="match status" value="1"/>
</dbReference>
<sequence>MRLSDFVRANRPQSNSKRRAQKLRKHRRRLFMESLEDRRLLAMTNPGFESGFSGWATSVATGGNASVVSSHAEQGGGTGTTYFPQQGSRFALLESGAEGIYTRLSQTFSASSGEQIRGRAFFDTGDYLPYNDDGYLRILQNNVVLFNANVATVGDRGQTPWTTWTYTVPSSGTYTLEAAVRNIQDSGVSSYLGLDTINSPPIAIANGPYSVSEGGSVVLSSAGSNDPDGSINLYQWDLNYTGTFTVDSTSSSPSFSAASIDGNTSRTVALRVRDNDGAFSSIDTAVVNIANVPPTINSVTNTGPVNEGSSVSVSVSATDPIDPLLYEFDFDNNGVYEVGPITSNSASHVFADDGTYPVNVRVTDGDGGVDTSSTVVTVNNAAPKNLVVAVTPTINENEVAVVTGSFADPGVEDAHKITVDWDDPNNATDSFFDLPATNTLAVNDTFTSSDGAELTITSVNTSTGAIGFSVEDHQYLDDGDSTLGNGTPSDLSNVLVTVEDVTGVLFAITQNDIVAEQLPYGPTVIDESDSAFVSTVNAGVVHNSWTQIVTSDGSTELFTIDWQFSSTKTLEQRFIDAVATGEAVTWTVTSSAFGTQVYNGTWRFSNSAGDMASRFAGTSADPDFSNDDGIWGGGNGIVDGNGGSDSNVAWGHSNWQSGDSSDRLYQNGVISSPSAGFKNFMYVDGGGSGSAVTASATVNVVNVPPTASLDVVPDIDENGNAALTGSFTDPGLLDKHNVTVDWDDPNNATDSTFALDATNSLAASYLSTSGDGAVLTISGVNLSTGQVDFSVQHQYLDDGVSASPWPGGNGSPSDTSTISLTVSDDDGGTAGGSSPSVLIDFSSGVYSGSGTYSEDGFTFSPQNPVNHTDCNNSSNPYFCFHDGSANTAPNFIEVSQGGTPFTLSSFDTLDVFGTNGLPLTLTNSNGDTFSVSTAGTHSPPIGQNWTNITSFTMRANPNNFTVVVDNVQFGGGQIETTFTVNNVAPVVALGSVADIDENGTATLTGSFTDIGLSDSHRLTVNWADPNNAVNSVFELDDTNNLLGSYSSTDGATLTITGVNLSTGQVDFSVQHQYLDDGASGSPWSGANGSDADSTTINVLVEDDDDESGEADTTFTVNNVAPVVALGTVADIDENGTATLTGSFTDIGLSDSHRLTVDWDDPNNAVNSVFELDDTNNLLGSYSSTDGATLTITGVNLSTGQVDFSVQHQYLDDGASGSTWPGANGSDADSTTINVLVEDDDDESGEADTTFTVNNVAPVVALGTVADIDENGTATLTGSFTDIGLSDSHRLTVNWADPNNAVNSVFELDDTNNLLGSYSSTDGATLTITGVNLSTGQVDFSVQHQYLDDGASGSTWPGANGSDADDSTISVLVEDDDAENGDDDSTFTVSNVAPTINGITSGAEKCGSAHEDDPITLTGMFTDPGLSDVHEVEIDWGDANEPTNSTFELTATGGLTVGDMFNSTTDDAVLTITAVDSTGKVSFAVDNDYATGGIFTIIVTVSDDDTGAAAPASTLAVVSGVGLQNGVLQIIGTSEDDHVSLNQTGNGTLKVHADFIPEDALGETRNFVLANVDRIFMLLCDGDDHATVSGRITLDTIIDGGDGDDHLNGGDGSNVILGRDGDDHINGGSGRDILIGGLGEDRIIGNPERDLISGGVLQNSATATTDSIADEDDILVMQERLKEATDIEFDEYRDGTDDVFAGLGLEIVDDAGEADSLTGSSADDWFLLFANDTATDANSNGNGNGGTNKGKGKK</sequence>
<dbReference type="InterPro" id="IPR013783">
    <property type="entry name" value="Ig-like_fold"/>
</dbReference>
<reference evidence="3 4" key="1">
    <citation type="submission" date="2024-02" db="EMBL/GenBank/DDBJ databases">
        <title>Rhodopirellula caenicola NBRC 110016.</title>
        <authorList>
            <person name="Ichikawa N."/>
            <person name="Katano-Makiyama Y."/>
            <person name="Hidaka K."/>
        </authorList>
    </citation>
    <scope>NUCLEOTIDE SEQUENCE [LARGE SCALE GENOMIC DNA]</scope>
    <source>
        <strain evidence="3 4">NBRC 110016</strain>
    </source>
</reference>
<feature type="compositionally biased region" description="Gly residues" evidence="1">
    <location>
        <begin position="1741"/>
        <end position="1753"/>
    </location>
</feature>
<evidence type="ECO:0000256" key="1">
    <source>
        <dbReference type="SAM" id="MobiDB-lite"/>
    </source>
</evidence>
<comment type="caution">
    <text evidence="3">The sequence shown here is derived from an EMBL/GenBank/DDBJ whole genome shotgun (WGS) entry which is preliminary data.</text>
</comment>
<feature type="region of interest" description="Disordered" evidence="1">
    <location>
        <begin position="1734"/>
        <end position="1753"/>
    </location>
</feature>
<dbReference type="Pfam" id="PF18911">
    <property type="entry name" value="PKD_4"/>
    <property type="match status" value="1"/>
</dbReference>
<dbReference type="InterPro" id="IPR035986">
    <property type="entry name" value="PKD_dom_sf"/>
</dbReference>
<keyword evidence="4" id="KW-1185">Reference proteome</keyword>
<dbReference type="Pfam" id="PF00353">
    <property type="entry name" value="HemolysinCabind"/>
    <property type="match status" value="2"/>
</dbReference>
<dbReference type="InterPro" id="IPR001343">
    <property type="entry name" value="Hemolysn_Ca-bd"/>
</dbReference>
<evidence type="ECO:0000259" key="2">
    <source>
        <dbReference type="PROSITE" id="PS50093"/>
    </source>
</evidence>
<dbReference type="InterPro" id="IPR000601">
    <property type="entry name" value="PKD_dom"/>
</dbReference>
<protein>
    <recommendedName>
        <fullName evidence="2">PKD domain-containing protein</fullName>
    </recommendedName>
</protein>
<dbReference type="RefSeq" id="WP_345685226.1">
    <property type="nucleotide sequence ID" value="NZ_BAABRO010000009.1"/>
</dbReference>
<evidence type="ECO:0000313" key="3">
    <source>
        <dbReference type="EMBL" id="GAA5508449.1"/>
    </source>
</evidence>
<dbReference type="Gene3D" id="2.60.40.10">
    <property type="entry name" value="Immunoglobulins"/>
    <property type="match status" value="2"/>
</dbReference>
<dbReference type="EMBL" id="BAABRO010000009">
    <property type="protein sequence ID" value="GAA5508449.1"/>
    <property type="molecule type" value="Genomic_DNA"/>
</dbReference>
<evidence type="ECO:0000313" key="4">
    <source>
        <dbReference type="Proteomes" id="UP001416858"/>
    </source>
</evidence>
<feature type="region of interest" description="Disordered" evidence="1">
    <location>
        <begin position="1"/>
        <end position="24"/>
    </location>
</feature>
<organism evidence="3 4">
    <name type="scientific">Novipirellula caenicola</name>
    <dbReference type="NCBI Taxonomy" id="1536901"/>
    <lineage>
        <taxon>Bacteria</taxon>
        <taxon>Pseudomonadati</taxon>
        <taxon>Planctomycetota</taxon>
        <taxon>Planctomycetia</taxon>
        <taxon>Pirellulales</taxon>
        <taxon>Pirellulaceae</taxon>
        <taxon>Novipirellula</taxon>
    </lineage>
</organism>
<dbReference type="SUPFAM" id="SSF49299">
    <property type="entry name" value="PKD domain"/>
    <property type="match status" value="1"/>
</dbReference>
<dbReference type="Proteomes" id="UP001416858">
    <property type="component" value="Unassembled WGS sequence"/>
</dbReference>
<feature type="domain" description="PKD" evidence="2">
    <location>
        <begin position="312"/>
        <end position="378"/>
    </location>
</feature>
<gene>
    <name evidence="3" type="ORF">Rcae01_03915</name>
</gene>
<dbReference type="PROSITE" id="PS50093">
    <property type="entry name" value="PKD"/>
    <property type="match status" value="1"/>
</dbReference>
<name>A0ABP9VTH8_9BACT</name>
<accession>A0ABP9VTH8</accession>
<dbReference type="InterPro" id="IPR018511">
    <property type="entry name" value="Hemolysin-typ_Ca-bd_CS"/>
</dbReference>
<proteinExistence type="predicted"/>